<comment type="caution">
    <text evidence="1">The sequence shown here is derived from an EMBL/GenBank/DDBJ whole genome shotgun (WGS) entry which is preliminary data.</text>
</comment>
<organism evidence="1 2">
    <name type="scientific">Bifidobacterium imperatoris</name>
    <dbReference type="NCBI Taxonomy" id="2020965"/>
    <lineage>
        <taxon>Bacteria</taxon>
        <taxon>Bacillati</taxon>
        <taxon>Actinomycetota</taxon>
        <taxon>Actinomycetes</taxon>
        <taxon>Bifidobacteriales</taxon>
        <taxon>Bifidobacteriaceae</taxon>
        <taxon>Bifidobacterium</taxon>
    </lineage>
</organism>
<dbReference type="RefSeq" id="WP_242689639.1">
    <property type="nucleotide sequence ID" value="NZ_CP071591.1"/>
</dbReference>
<proteinExistence type="predicted"/>
<evidence type="ECO:0000313" key="1">
    <source>
        <dbReference type="EMBL" id="PLS23799.1"/>
    </source>
</evidence>
<gene>
    <name evidence="1" type="ORF">Tam1G_2140</name>
</gene>
<evidence type="ECO:0000313" key="2">
    <source>
        <dbReference type="Proteomes" id="UP000234855"/>
    </source>
</evidence>
<sequence>MRINEAIYSYIDSVKTNKGLTLDQIATEARRYGATWTPGFISGMKRNASGASLFNMLILIKALESLSGESLVLSDLFPGDGDIELDGESSISREELRKALDGKQFELLRKSGGNLFEDPVIQQLNQSLLQSVPDIMANVSNYLVVTAINGPREIHNKMAHHSPTLSEQRAAAKVGITPSAISAICLLTYGRFLDEETARRAGENASPQKRGRETRLVIEEIDQKIDYLINDGPVNFPALNDLSAELADRIAAHPEEYAIAANRDPNKEIEREGGDGR</sequence>
<accession>A0A2N5IPA1</accession>
<protein>
    <submittedName>
        <fullName evidence="1">Uncharacterized protein</fullName>
    </submittedName>
</protein>
<dbReference type="EMBL" id="NMWV01000043">
    <property type="protein sequence ID" value="PLS23799.1"/>
    <property type="molecule type" value="Genomic_DNA"/>
</dbReference>
<dbReference type="Proteomes" id="UP000234855">
    <property type="component" value="Unassembled WGS sequence"/>
</dbReference>
<name>A0A2N5IPA1_9BIFI</name>
<dbReference type="AlphaFoldDB" id="A0A2N5IPA1"/>
<reference evidence="1 2" key="1">
    <citation type="submission" date="2017-07" db="EMBL/GenBank/DDBJ databases">
        <title>Bifidobacterium novel species.</title>
        <authorList>
            <person name="Lugli G.A."/>
            <person name="Milani C."/>
            <person name="Duranti S."/>
            <person name="Mangifesta M."/>
        </authorList>
    </citation>
    <scope>NUCLEOTIDE SEQUENCE [LARGE SCALE GENOMIC DNA]</scope>
    <source>
        <strain evidence="1 2">45</strain>
    </source>
</reference>